<feature type="domain" description="Peptidoglycan hydrolase PcsB coiled-coil" evidence="6">
    <location>
        <begin position="100"/>
        <end position="172"/>
    </location>
</feature>
<protein>
    <submittedName>
        <fullName evidence="7">Peptidoglycan DD-metalloendopeptidase family protein</fullName>
    </submittedName>
</protein>
<dbReference type="InterPro" id="IPR016047">
    <property type="entry name" value="M23ase_b-sheet_dom"/>
</dbReference>
<feature type="coiled-coil region" evidence="2">
    <location>
        <begin position="22"/>
        <end position="123"/>
    </location>
</feature>
<dbReference type="Gene3D" id="2.70.70.10">
    <property type="entry name" value="Glucose Permease (Domain IIA)"/>
    <property type="match status" value="1"/>
</dbReference>
<dbReference type="Pfam" id="PF01551">
    <property type="entry name" value="Peptidase_M23"/>
    <property type="match status" value="1"/>
</dbReference>
<evidence type="ECO:0000313" key="8">
    <source>
        <dbReference type="Proteomes" id="UP001205748"/>
    </source>
</evidence>
<evidence type="ECO:0000256" key="2">
    <source>
        <dbReference type="SAM" id="Coils"/>
    </source>
</evidence>
<comment type="caution">
    <text evidence="7">The sequence shown here is derived from an EMBL/GenBank/DDBJ whole genome shotgun (WGS) entry which is preliminary data.</text>
</comment>
<dbReference type="RefSeq" id="WP_257531068.1">
    <property type="nucleotide sequence ID" value="NZ_JANKAS010000007.1"/>
</dbReference>
<evidence type="ECO:0000256" key="4">
    <source>
        <dbReference type="SAM" id="SignalP"/>
    </source>
</evidence>
<dbReference type="Gene3D" id="6.10.250.3150">
    <property type="match status" value="1"/>
</dbReference>
<evidence type="ECO:0000256" key="1">
    <source>
        <dbReference type="ARBA" id="ARBA00022729"/>
    </source>
</evidence>
<evidence type="ECO:0000256" key="3">
    <source>
        <dbReference type="SAM" id="MobiDB-lite"/>
    </source>
</evidence>
<gene>
    <name evidence="7" type="ORF">NSA47_08830</name>
</gene>
<dbReference type="GO" id="GO:0004222">
    <property type="term" value="F:metalloendopeptidase activity"/>
    <property type="evidence" value="ECO:0007669"/>
    <property type="project" value="TreeGrafter"/>
</dbReference>
<keyword evidence="8" id="KW-1185">Reference proteome</keyword>
<keyword evidence="2" id="KW-0175">Coiled coil</keyword>
<evidence type="ECO:0000259" key="5">
    <source>
        <dbReference type="Pfam" id="PF01551"/>
    </source>
</evidence>
<feature type="domain" description="M23ase beta-sheet core" evidence="5">
    <location>
        <begin position="307"/>
        <end position="401"/>
    </location>
</feature>
<dbReference type="SUPFAM" id="SSF51261">
    <property type="entry name" value="Duplicated hybrid motif"/>
    <property type="match status" value="1"/>
</dbReference>
<dbReference type="SUPFAM" id="SSF57997">
    <property type="entry name" value="Tropomyosin"/>
    <property type="match status" value="1"/>
</dbReference>
<feature type="chain" id="PRO_5041967038" evidence="4">
    <location>
        <begin position="26"/>
        <end position="406"/>
    </location>
</feature>
<feature type="compositionally biased region" description="Low complexity" evidence="3">
    <location>
        <begin position="247"/>
        <end position="268"/>
    </location>
</feature>
<dbReference type="InterPro" id="IPR050570">
    <property type="entry name" value="Cell_wall_metabolism_enzyme"/>
</dbReference>
<name>A0AAE3KZE1_9FIRM</name>
<feature type="region of interest" description="Disordered" evidence="3">
    <location>
        <begin position="240"/>
        <end position="274"/>
    </location>
</feature>
<accession>A0AAE3KZE1</accession>
<dbReference type="AlphaFoldDB" id="A0AAE3KZE1"/>
<dbReference type="EMBL" id="JANKAS010000007">
    <property type="protein sequence ID" value="MCR1899085.1"/>
    <property type="molecule type" value="Genomic_DNA"/>
</dbReference>
<proteinExistence type="predicted"/>
<evidence type="ECO:0000313" key="7">
    <source>
        <dbReference type="EMBL" id="MCR1899085.1"/>
    </source>
</evidence>
<sequence length="406" mass="44936">MKRKISIVLMMILFIAAVLPPMAMATNDIKKGQQQLDNANKDKKEVQNKLKEKQEEKKEVKNELATINNKLQDANSKLEKTQADLAVTNQSLEKTKKELSEAEEKLEEQNETLAERVRVMYKNGNIGYLEVLLDSKSFSDFFSRFDVIKTVMNYDYELLTSLETKRNEVETKKEQIEKEQQRMITLKNQLESKAQEVKNLQVSRENYLSKMNTDINEYEKQVKQLEADAASAKRIIQAAMQREQAKQNQSNNAGNNRGSSNSGGSSNNSGGGGQYTGGALLWPVPGRTNISSPYGWRIHPINKVKSFHTGIDIPAPTGHNLLAPADGVVLHSGYLGGYGNTVIVDIGGGKSVLGAHNSRLLVSAGQKVSKGQVIAKVGSTGNSTGPHSHFEVRLNGNHTNPIPYLR</sequence>
<dbReference type="PANTHER" id="PTHR21666">
    <property type="entry name" value="PEPTIDASE-RELATED"/>
    <property type="match status" value="1"/>
</dbReference>
<dbReference type="CDD" id="cd12797">
    <property type="entry name" value="M23_peptidase"/>
    <property type="match status" value="1"/>
</dbReference>
<dbReference type="InterPro" id="IPR057309">
    <property type="entry name" value="PcsB_CC"/>
</dbReference>
<dbReference type="Pfam" id="PF24568">
    <property type="entry name" value="CC_PcsB"/>
    <property type="match status" value="1"/>
</dbReference>
<reference evidence="7" key="1">
    <citation type="submission" date="2022-07" db="EMBL/GenBank/DDBJ databases">
        <title>Enhanced cultured diversity of the mouse gut microbiota enables custom-made synthetic communities.</title>
        <authorList>
            <person name="Afrizal A."/>
        </authorList>
    </citation>
    <scope>NUCLEOTIDE SEQUENCE</scope>
    <source>
        <strain evidence="7">DSM 28593</strain>
    </source>
</reference>
<dbReference type="InterPro" id="IPR011055">
    <property type="entry name" value="Dup_hybrid_motif"/>
</dbReference>
<organism evidence="7 8">
    <name type="scientific">Irregularibacter muris</name>
    <dbReference type="NCBI Taxonomy" id="1796619"/>
    <lineage>
        <taxon>Bacteria</taxon>
        <taxon>Bacillati</taxon>
        <taxon>Bacillota</taxon>
        <taxon>Clostridia</taxon>
        <taxon>Eubacteriales</taxon>
        <taxon>Eubacteriaceae</taxon>
        <taxon>Irregularibacter</taxon>
    </lineage>
</organism>
<dbReference type="PANTHER" id="PTHR21666:SF289">
    <property type="entry name" value="L-ALA--D-GLU ENDOPEPTIDASE"/>
    <property type="match status" value="1"/>
</dbReference>
<feature type="region of interest" description="Disordered" evidence="3">
    <location>
        <begin position="378"/>
        <end position="406"/>
    </location>
</feature>
<keyword evidence="1 4" id="KW-0732">Signal</keyword>
<evidence type="ECO:0000259" key="6">
    <source>
        <dbReference type="Pfam" id="PF24568"/>
    </source>
</evidence>
<feature type="signal peptide" evidence="4">
    <location>
        <begin position="1"/>
        <end position="25"/>
    </location>
</feature>
<dbReference type="Proteomes" id="UP001205748">
    <property type="component" value="Unassembled WGS sequence"/>
</dbReference>